<reference evidence="5 6" key="1">
    <citation type="journal article" date="2018" name="Cell">
        <title>The Chara Genome: Secondary Complexity and Implications for Plant Terrestrialization.</title>
        <authorList>
            <person name="Nishiyama T."/>
            <person name="Sakayama H."/>
            <person name="Vries J.D."/>
            <person name="Buschmann H."/>
            <person name="Saint-Marcoux D."/>
            <person name="Ullrich K.K."/>
            <person name="Haas F.B."/>
            <person name="Vanderstraeten L."/>
            <person name="Becker D."/>
            <person name="Lang D."/>
            <person name="Vosolsobe S."/>
            <person name="Rombauts S."/>
            <person name="Wilhelmsson P.K.I."/>
            <person name="Janitza P."/>
            <person name="Kern R."/>
            <person name="Heyl A."/>
            <person name="Rumpler F."/>
            <person name="Villalobos L.I.A.C."/>
            <person name="Clay J.M."/>
            <person name="Skokan R."/>
            <person name="Toyoda A."/>
            <person name="Suzuki Y."/>
            <person name="Kagoshima H."/>
            <person name="Schijlen E."/>
            <person name="Tajeshwar N."/>
            <person name="Catarino B."/>
            <person name="Hetherington A.J."/>
            <person name="Saltykova A."/>
            <person name="Bonnot C."/>
            <person name="Breuninger H."/>
            <person name="Symeonidi A."/>
            <person name="Radhakrishnan G.V."/>
            <person name="Van Nieuwerburgh F."/>
            <person name="Deforce D."/>
            <person name="Chang C."/>
            <person name="Karol K.G."/>
            <person name="Hedrich R."/>
            <person name="Ulvskov P."/>
            <person name="Glockner G."/>
            <person name="Delwiche C.F."/>
            <person name="Petrasek J."/>
            <person name="Van de Peer Y."/>
            <person name="Friml J."/>
            <person name="Beilby M."/>
            <person name="Dolan L."/>
            <person name="Kohara Y."/>
            <person name="Sugano S."/>
            <person name="Fujiyama A."/>
            <person name="Delaux P.-M."/>
            <person name="Quint M."/>
            <person name="TheiBen G."/>
            <person name="Hagemann M."/>
            <person name="Harholt J."/>
            <person name="Dunand C."/>
            <person name="Zachgo S."/>
            <person name="Langdale J."/>
            <person name="Maumus F."/>
            <person name="Straeten D.V.D."/>
            <person name="Gould S.B."/>
            <person name="Rensing S.A."/>
        </authorList>
    </citation>
    <scope>NUCLEOTIDE SEQUENCE [LARGE SCALE GENOMIC DNA]</scope>
    <source>
        <strain evidence="5 6">S276</strain>
    </source>
</reference>
<dbReference type="FunFam" id="3.10.120.10:FF:000003">
    <property type="entry name" value="membrane-associated progesterone receptor component 1"/>
    <property type="match status" value="1"/>
</dbReference>
<feature type="domain" description="Cytochrome b5 heme-binding" evidence="4">
    <location>
        <begin position="66"/>
        <end position="163"/>
    </location>
</feature>
<comment type="caution">
    <text evidence="5">The sequence shown here is derived from an EMBL/GenBank/DDBJ whole genome shotgun (WGS) entry which is preliminary data.</text>
</comment>
<organism evidence="5 6">
    <name type="scientific">Chara braunii</name>
    <name type="common">Braun's stonewort</name>
    <dbReference type="NCBI Taxonomy" id="69332"/>
    <lineage>
        <taxon>Eukaryota</taxon>
        <taxon>Viridiplantae</taxon>
        <taxon>Streptophyta</taxon>
        <taxon>Charophyceae</taxon>
        <taxon>Charales</taxon>
        <taxon>Characeae</taxon>
        <taxon>Chara</taxon>
    </lineage>
</organism>
<dbReference type="InterPro" id="IPR036400">
    <property type="entry name" value="Cyt_B5-like_heme/steroid_sf"/>
</dbReference>
<evidence type="ECO:0000313" key="6">
    <source>
        <dbReference type="Proteomes" id="UP000265515"/>
    </source>
</evidence>
<evidence type="ECO:0000256" key="2">
    <source>
        <dbReference type="ARBA" id="ARBA00038357"/>
    </source>
</evidence>
<dbReference type="InterPro" id="IPR050577">
    <property type="entry name" value="MAPR/NEUFC/NENF-like"/>
</dbReference>
<dbReference type="GO" id="GO:0012505">
    <property type="term" value="C:endomembrane system"/>
    <property type="evidence" value="ECO:0007669"/>
    <property type="project" value="TreeGrafter"/>
</dbReference>
<dbReference type="SUPFAM" id="SSF55856">
    <property type="entry name" value="Cytochrome b5-like heme/steroid binding domain"/>
    <property type="match status" value="1"/>
</dbReference>
<sequence length="163" mass="18646">MVRSCPRYQEEEEEEEEEEEDEEEEEEEEEEDEEEEEGEEEEEEEEGEEFCFCFCNYTNMAPVGNLTRSQLAAYNGSDSSKPLLVAVKGNIYDVTSAPNFYGKGGNYHCLVGKDASRALGRMSLEKPDLESSVLSDLNREQVAKLNEWEAKFRSKYPVVGKLV</sequence>
<protein>
    <recommendedName>
        <fullName evidence="4">Cytochrome b5 heme-binding domain-containing protein</fullName>
    </recommendedName>
</protein>
<evidence type="ECO:0000313" key="5">
    <source>
        <dbReference type="EMBL" id="GBG75004.1"/>
    </source>
</evidence>
<dbReference type="Proteomes" id="UP000265515">
    <property type="component" value="Unassembled WGS sequence"/>
</dbReference>
<dbReference type="GO" id="GO:0005496">
    <property type="term" value="F:steroid binding"/>
    <property type="evidence" value="ECO:0007669"/>
    <property type="project" value="UniProtKB-KW"/>
</dbReference>
<keyword evidence="6" id="KW-1185">Reference proteome</keyword>
<keyword evidence="1" id="KW-0446">Lipid-binding</keyword>
<comment type="similarity">
    <text evidence="2">Belongs to the cytochrome b5 family. MAPR subfamily.</text>
</comment>
<feature type="compositionally biased region" description="Acidic residues" evidence="3">
    <location>
        <begin position="10"/>
        <end position="46"/>
    </location>
</feature>
<evidence type="ECO:0000259" key="4">
    <source>
        <dbReference type="SMART" id="SM01117"/>
    </source>
</evidence>
<dbReference type="AlphaFoldDB" id="A0A388KY69"/>
<keyword evidence="1" id="KW-0754">Steroid-binding</keyword>
<dbReference type="InterPro" id="IPR001199">
    <property type="entry name" value="Cyt_B5-like_heme/steroid-bd"/>
</dbReference>
<dbReference type="OrthoDB" id="547796at2759"/>
<dbReference type="SMART" id="SM01117">
    <property type="entry name" value="Cyt-b5"/>
    <property type="match status" value="1"/>
</dbReference>
<dbReference type="EMBL" id="BFEA01000215">
    <property type="protein sequence ID" value="GBG75004.1"/>
    <property type="molecule type" value="Genomic_DNA"/>
</dbReference>
<dbReference type="PANTHER" id="PTHR10281:SF76">
    <property type="entry name" value="CALCUTTA CUP-RELATED"/>
    <property type="match status" value="1"/>
</dbReference>
<evidence type="ECO:0000256" key="3">
    <source>
        <dbReference type="SAM" id="MobiDB-lite"/>
    </source>
</evidence>
<dbReference type="GO" id="GO:0016020">
    <property type="term" value="C:membrane"/>
    <property type="evidence" value="ECO:0007669"/>
    <property type="project" value="TreeGrafter"/>
</dbReference>
<dbReference type="Pfam" id="PF00173">
    <property type="entry name" value="Cyt-b5"/>
    <property type="match status" value="1"/>
</dbReference>
<feature type="region of interest" description="Disordered" evidence="3">
    <location>
        <begin position="1"/>
        <end position="46"/>
    </location>
</feature>
<proteinExistence type="inferred from homology"/>
<dbReference type="Gene3D" id="3.10.120.10">
    <property type="entry name" value="Cytochrome b5-like heme/steroid binding domain"/>
    <property type="match status" value="1"/>
</dbReference>
<evidence type="ECO:0000256" key="1">
    <source>
        <dbReference type="ARBA" id="ARBA00022665"/>
    </source>
</evidence>
<accession>A0A388KY69</accession>
<dbReference type="STRING" id="69332.A0A388KY69"/>
<gene>
    <name evidence="5" type="ORF">CBR_g19518</name>
</gene>
<name>A0A388KY69_CHABU</name>
<dbReference type="Gramene" id="GBG75004">
    <property type="protein sequence ID" value="GBG75004"/>
    <property type="gene ID" value="CBR_g19518"/>
</dbReference>
<dbReference type="PANTHER" id="PTHR10281">
    <property type="entry name" value="MEMBRANE-ASSOCIATED PROGESTERONE RECEPTOR COMPONENT-RELATED"/>
    <property type="match status" value="1"/>
</dbReference>